<dbReference type="PANTHER" id="PTHR34075">
    <property type="entry name" value="BLR3430 PROTEIN"/>
    <property type="match status" value="1"/>
</dbReference>
<dbReference type="STRING" id="1993.SAMN04489713_112204"/>
<dbReference type="Gene3D" id="6.10.30.10">
    <property type="match status" value="1"/>
</dbReference>
<feature type="domain" description="ChsH2 C-terminal OB-fold" evidence="1">
    <location>
        <begin position="63"/>
        <end position="129"/>
    </location>
</feature>
<dbReference type="InterPro" id="IPR002878">
    <property type="entry name" value="ChsH2_C"/>
</dbReference>
<name>A0A1I5NKU7_9ACTN</name>
<dbReference type="InterPro" id="IPR012340">
    <property type="entry name" value="NA-bd_OB-fold"/>
</dbReference>
<keyword evidence="4" id="KW-1185">Reference proteome</keyword>
<dbReference type="InParanoid" id="A0A1I5NKU7"/>
<reference evidence="3 4" key="1">
    <citation type="submission" date="2016-10" db="EMBL/GenBank/DDBJ databases">
        <authorList>
            <person name="de Groot N.N."/>
        </authorList>
    </citation>
    <scope>NUCLEOTIDE SEQUENCE [LARGE SCALE GENOMIC DNA]</scope>
    <source>
        <strain evidence="3 4">DSM 43067</strain>
    </source>
</reference>
<dbReference type="InterPro" id="IPR022002">
    <property type="entry name" value="ChsH2_Znr"/>
</dbReference>
<evidence type="ECO:0000259" key="1">
    <source>
        <dbReference type="Pfam" id="PF01796"/>
    </source>
</evidence>
<dbReference type="InterPro" id="IPR052513">
    <property type="entry name" value="Thioester_dehydratase-like"/>
</dbReference>
<accession>A0A1I5NKU7</accession>
<evidence type="ECO:0000313" key="4">
    <source>
        <dbReference type="Proteomes" id="UP000183413"/>
    </source>
</evidence>
<sequence>MPRPADALPADFADIHPDAWTEPFWLATREHRLTIPKCTNCDTFRFPPGPFCHVCRRQEVEQVEISGVGTVYTYTVVRHAVVPALAGSVPYVIAVLEFDDAPGVRMIANIVESDVDAVRVGSRVQLAWDDIDDEVTVPRFRPAAG</sequence>
<organism evidence="3 4">
    <name type="scientific">Actinomadura madurae</name>
    <dbReference type="NCBI Taxonomy" id="1993"/>
    <lineage>
        <taxon>Bacteria</taxon>
        <taxon>Bacillati</taxon>
        <taxon>Actinomycetota</taxon>
        <taxon>Actinomycetes</taxon>
        <taxon>Streptosporangiales</taxon>
        <taxon>Thermomonosporaceae</taxon>
        <taxon>Actinomadura</taxon>
    </lineage>
</organism>
<proteinExistence type="predicted"/>
<dbReference type="RefSeq" id="WP_021591949.1">
    <property type="nucleotide sequence ID" value="NZ_CP083237.1"/>
</dbReference>
<dbReference type="eggNOG" id="COG1545">
    <property type="taxonomic scope" value="Bacteria"/>
</dbReference>
<dbReference type="Pfam" id="PF01796">
    <property type="entry name" value="OB_ChsH2_C"/>
    <property type="match status" value="1"/>
</dbReference>
<dbReference type="SUPFAM" id="SSF50249">
    <property type="entry name" value="Nucleic acid-binding proteins"/>
    <property type="match status" value="1"/>
</dbReference>
<dbReference type="AlphaFoldDB" id="A0A1I5NKU7"/>
<gene>
    <name evidence="3" type="ORF">SAMN04489713_112204</name>
</gene>
<evidence type="ECO:0000259" key="2">
    <source>
        <dbReference type="Pfam" id="PF12172"/>
    </source>
</evidence>
<dbReference type="Proteomes" id="UP000183413">
    <property type="component" value="Unassembled WGS sequence"/>
</dbReference>
<dbReference type="EMBL" id="FOVH01000012">
    <property type="protein sequence ID" value="SFP22433.1"/>
    <property type="molecule type" value="Genomic_DNA"/>
</dbReference>
<dbReference type="Pfam" id="PF12172">
    <property type="entry name" value="zf-ChsH2"/>
    <property type="match status" value="1"/>
</dbReference>
<dbReference type="PANTHER" id="PTHR34075:SF5">
    <property type="entry name" value="BLR3430 PROTEIN"/>
    <property type="match status" value="1"/>
</dbReference>
<evidence type="ECO:0008006" key="5">
    <source>
        <dbReference type="Google" id="ProtNLM"/>
    </source>
</evidence>
<protein>
    <recommendedName>
        <fullName evidence="5">DUF35 domain-containing protein</fullName>
    </recommendedName>
</protein>
<feature type="domain" description="ChsH2 rubredoxin-like zinc ribbon" evidence="2">
    <location>
        <begin position="27"/>
        <end position="61"/>
    </location>
</feature>
<dbReference type="GeneID" id="99650905"/>
<evidence type="ECO:0000313" key="3">
    <source>
        <dbReference type="EMBL" id="SFP22433.1"/>
    </source>
</evidence>